<dbReference type="Proteomes" id="UP000199532">
    <property type="component" value="Unassembled WGS sequence"/>
</dbReference>
<reference evidence="1 2" key="1">
    <citation type="submission" date="2016-10" db="EMBL/GenBank/DDBJ databases">
        <authorList>
            <person name="de Groot N.N."/>
        </authorList>
    </citation>
    <scope>NUCLEOTIDE SEQUENCE [LARGE SCALE GENOMIC DNA]</scope>
    <source>
        <strain evidence="1 2">DSM 19938</strain>
    </source>
</reference>
<gene>
    <name evidence="1" type="ORF">SAMN04487995_0971</name>
</gene>
<proteinExistence type="predicted"/>
<dbReference type="STRING" id="408657.SAMN04487995_0971"/>
<dbReference type="EMBL" id="FNXY01000002">
    <property type="protein sequence ID" value="SEI49835.1"/>
    <property type="molecule type" value="Genomic_DNA"/>
</dbReference>
<name>A0A1H6RDZ7_9BACT</name>
<evidence type="ECO:0000313" key="1">
    <source>
        <dbReference type="EMBL" id="SEI49835.1"/>
    </source>
</evidence>
<protein>
    <submittedName>
        <fullName evidence="1">Uncharacterized protein</fullName>
    </submittedName>
</protein>
<sequence>MKTSILNRWQITLSEQSPDPVVLQRFRPKNDGYATLNLGYSQSEFSTFNTITLQTL</sequence>
<evidence type="ECO:0000313" key="2">
    <source>
        <dbReference type="Proteomes" id="UP000199532"/>
    </source>
</evidence>
<accession>A0A1H6RDZ7</accession>
<dbReference type="AlphaFoldDB" id="A0A1H6RDZ7"/>
<organism evidence="1 2">
    <name type="scientific">Dyadobacter koreensis</name>
    <dbReference type="NCBI Taxonomy" id="408657"/>
    <lineage>
        <taxon>Bacteria</taxon>
        <taxon>Pseudomonadati</taxon>
        <taxon>Bacteroidota</taxon>
        <taxon>Cytophagia</taxon>
        <taxon>Cytophagales</taxon>
        <taxon>Spirosomataceae</taxon>
        <taxon>Dyadobacter</taxon>
    </lineage>
</organism>
<keyword evidence="2" id="KW-1185">Reference proteome</keyword>